<evidence type="ECO:0000259" key="1">
    <source>
        <dbReference type="Pfam" id="PF18588"/>
    </source>
</evidence>
<dbReference type="EMBL" id="BAABKG010000005">
    <property type="protein sequence ID" value="GAA5154197.1"/>
    <property type="molecule type" value="Genomic_DNA"/>
</dbReference>
<dbReference type="RefSeq" id="WP_345462239.1">
    <property type="nucleotide sequence ID" value="NZ_BAABKG010000005.1"/>
</dbReference>
<gene>
    <name evidence="2" type="ORF">GCM10023340_37310</name>
</gene>
<proteinExistence type="predicted"/>
<organism evidence="2 3">
    <name type="scientific">Nocardioides marinquilinus</name>
    <dbReference type="NCBI Taxonomy" id="1210400"/>
    <lineage>
        <taxon>Bacteria</taxon>
        <taxon>Bacillati</taxon>
        <taxon>Actinomycetota</taxon>
        <taxon>Actinomycetes</taxon>
        <taxon>Propionibacteriales</taxon>
        <taxon>Nocardioidaceae</taxon>
        <taxon>Nocardioides</taxon>
    </lineage>
</organism>
<reference evidence="3" key="1">
    <citation type="journal article" date="2019" name="Int. J. Syst. Evol. Microbiol.">
        <title>The Global Catalogue of Microorganisms (GCM) 10K type strain sequencing project: providing services to taxonomists for standard genome sequencing and annotation.</title>
        <authorList>
            <consortium name="The Broad Institute Genomics Platform"/>
            <consortium name="The Broad Institute Genome Sequencing Center for Infectious Disease"/>
            <person name="Wu L."/>
            <person name="Ma J."/>
        </authorList>
    </citation>
    <scope>NUCLEOTIDE SEQUENCE [LARGE SCALE GENOMIC DNA]</scope>
    <source>
        <strain evidence="3">JCM 18459</strain>
    </source>
</reference>
<dbReference type="InterPro" id="IPR041307">
    <property type="entry name" value="WcbI"/>
</dbReference>
<accession>A0ABP9Q3J8</accession>
<evidence type="ECO:0000313" key="2">
    <source>
        <dbReference type="EMBL" id="GAA5154197.1"/>
    </source>
</evidence>
<feature type="domain" description="Polysaccharide biosynthesis enzyme WcbI" evidence="1">
    <location>
        <begin position="24"/>
        <end position="217"/>
    </location>
</feature>
<comment type="caution">
    <text evidence="2">The sequence shown here is derived from an EMBL/GenBank/DDBJ whole genome shotgun (WGS) entry which is preliminary data.</text>
</comment>
<dbReference type="Pfam" id="PF18588">
    <property type="entry name" value="WcbI"/>
    <property type="match status" value="1"/>
</dbReference>
<evidence type="ECO:0000313" key="3">
    <source>
        <dbReference type="Proteomes" id="UP001500221"/>
    </source>
</evidence>
<dbReference type="Gene3D" id="3.40.50.12080">
    <property type="match status" value="2"/>
</dbReference>
<protein>
    <recommendedName>
        <fullName evidence="1">Polysaccharide biosynthesis enzyme WcbI domain-containing protein</fullName>
    </recommendedName>
</protein>
<dbReference type="Proteomes" id="UP001500221">
    <property type="component" value="Unassembled WGS sequence"/>
</dbReference>
<sequence length="303" mass="32939">MTALDAGRRAHYAGFYSDDVGHPLVVVGNCQAESLRLLLDPTDERSVRVPPVFELDAAEAARLHELVRHARALVVQPVRDGYRGLPLGTEQLRASLPAGARCVVVPIVRFTGLHPTQLVHHPAEGAEPMPLVPYHDLRVVRAALTGRDDVPALERGHVLAVAAASVAELRRRERHTDVAVSDLLAEPRPDDFRTVNHPGNRVLVGLASRVAAALDRPRATDPGVGLLTSVRAPVEPVVARTWGFGWRPEHADWWVEGERLPASDVAAAHRAHYAAHPPLATEVWQAHLATARDLGLAPWGPPR</sequence>
<name>A0ABP9Q3J8_9ACTN</name>
<keyword evidence="3" id="KW-1185">Reference proteome</keyword>